<organism evidence="3 4">
    <name type="scientific">Physocladia obscura</name>
    <dbReference type="NCBI Taxonomy" id="109957"/>
    <lineage>
        <taxon>Eukaryota</taxon>
        <taxon>Fungi</taxon>
        <taxon>Fungi incertae sedis</taxon>
        <taxon>Chytridiomycota</taxon>
        <taxon>Chytridiomycota incertae sedis</taxon>
        <taxon>Chytridiomycetes</taxon>
        <taxon>Chytridiales</taxon>
        <taxon>Chytriomycetaceae</taxon>
        <taxon>Physocladia</taxon>
    </lineage>
</organism>
<feature type="coiled-coil region" evidence="1">
    <location>
        <begin position="260"/>
        <end position="294"/>
    </location>
</feature>
<proteinExistence type="predicted"/>
<gene>
    <name evidence="3" type="ORF">HK100_001757</name>
</gene>
<dbReference type="AlphaFoldDB" id="A0AAD5SXZ9"/>
<evidence type="ECO:0000313" key="3">
    <source>
        <dbReference type="EMBL" id="KAJ3114128.1"/>
    </source>
</evidence>
<feature type="region of interest" description="Disordered" evidence="2">
    <location>
        <begin position="1"/>
        <end position="27"/>
    </location>
</feature>
<keyword evidence="4" id="KW-1185">Reference proteome</keyword>
<comment type="caution">
    <text evidence="3">The sequence shown here is derived from an EMBL/GenBank/DDBJ whole genome shotgun (WGS) entry which is preliminary data.</text>
</comment>
<reference evidence="3" key="1">
    <citation type="submission" date="2020-05" db="EMBL/GenBank/DDBJ databases">
        <title>Phylogenomic resolution of chytrid fungi.</title>
        <authorList>
            <person name="Stajich J.E."/>
            <person name="Amses K."/>
            <person name="Simmons R."/>
            <person name="Seto K."/>
            <person name="Myers J."/>
            <person name="Bonds A."/>
            <person name="Quandt C.A."/>
            <person name="Barry K."/>
            <person name="Liu P."/>
            <person name="Grigoriev I."/>
            <person name="Longcore J.E."/>
            <person name="James T.Y."/>
        </authorList>
    </citation>
    <scope>NUCLEOTIDE SEQUENCE</scope>
    <source>
        <strain evidence="3">JEL0513</strain>
    </source>
</reference>
<dbReference type="EMBL" id="JADGJH010001392">
    <property type="protein sequence ID" value="KAJ3114128.1"/>
    <property type="molecule type" value="Genomic_DNA"/>
</dbReference>
<name>A0AAD5SXZ9_9FUNG</name>
<evidence type="ECO:0000313" key="4">
    <source>
        <dbReference type="Proteomes" id="UP001211907"/>
    </source>
</evidence>
<protein>
    <recommendedName>
        <fullName evidence="5">BZIP domain-containing protein</fullName>
    </recommendedName>
</protein>
<dbReference type="CDD" id="cd14686">
    <property type="entry name" value="bZIP"/>
    <property type="match status" value="1"/>
</dbReference>
<sequence>MCYVRTVNNSGTTSRSSSNTVANSGPPGAAVSGIYTDGEMAALLQAVVTAASDKQPINAVNYDIAASSAEANFASLSPSGSSVSLMDQLLLDSFVFEDSWLGTPTTNTKTNSASSEPSASDFSLFGDGAAILGELAWQPPSQKSQTVQNHQINANPLQAVATESTASSPSEFMLPHQLHQHQHAIWSSIQASGASPILPSPLASSPAPQQANIIVPLPQSPPFPITIQVSVPSNVLTKKRPLEMMEPSVIQEQKQEPARKSKKSVKMVNLETKCKDLERENSVLQVKLAIMENGTKFFVQREKELLDRVHALESQLNESHRAMLNQMTLS</sequence>
<accession>A0AAD5SXZ9</accession>
<evidence type="ECO:0000256" key="2">
    <source>
        <dbReference type="SAM" id="MobiDB-lite"/>
    </source>
</evidence>
<feature type="compositionally biased region" description="Low complexity" evidence="2">
    <location>
        <begin position="1"/>
        <end position="21"/>
    </location>
</feature>
<evidence type="ECO:0008006" key="5">
    <source>
        <dbReference type="Google" id="ProtNLM"/>
    </source>
</evidence>
<dbReference type="Proteomes" id="UP001211907">
    <property type="component" value="Unassembled WGS sequence"/>
</dbReference>
<keyword evidence="1" id="KW-0175">Coiled coil</keyword>
<evidence type="ECO:0000256" key="1">
    <source>
        <dbReference type="SAM" id="Coils"/>
    </source>
</evidence>